<dbReference type="InterPro" id="IPR013087">
    <property type="entry name" value="Znf_C2H2_type"/>
</dbReference>
<dbReference type="AlphaFoldDB" id="A0A8D8V9A0"/>
<accession>A0A8D8V9A0</accession>
<sequence>MVQNIMTTYNGNIYLNYEIFVVFRCMLWTCCKCIAKYSSWSQLALHLLSHSSLEIEEKFPTDEELCTVCRSSFKEFHSLEFDKFNILQCELCDQIFTEKNVLELHLQLEHVDTRHKRWYLCNICCKFYRKISYHMQILHQRIVTNRDKYLVNSIEDITFPCQVCGDLCVLSKYCVDHKSSAPVSPALTSSSKCIEHASLFPDCHSCQKCDESFENCKTLWSYGKNRRPAIFLSGRLYYAGYVLFINLNLTQLN</sequence>
<protein>
    <recommendedName>
        <fullName evidence="2">C2H2-type domain-containing protein</fullName>
    </recommendedName>
</protein>
<organism evidence="3">
    <name type="scientific">Cacopsylla melanoneura</name>
    <dbReference type="NCBI Taxonomy" id="428564"/>
    <lineage>
        <taxon>Eukaryota</taxon>
        <taxon>Metazoa</taxon>
        <taxon>Ecdysozoa</taxon>
        <taxon>Arthropoda</taxon>
        <taxon>Hexapoda</taxon>
        <taxon>Insecta</taxon>
        <taxon>Pterygota</taxon>
        <taxon>Neoptera</taxon>
        <taxon>Paraneoptera</taxon>
        <taxon>Hemiptera</taxon>
        <taxon>Sternorrhyncha</taxon>
        <taxon>Psylloidea</taxon>
        <taxon>Psyllidae</taxon>
        <taxon>Psyllinae</taxon>
        <taxon>Cacopsylla</taxon>
    </lineage>
</organism>
<dbReference type="GO" id="GO:0008270">
    <property type="term" value="F:zinc ion binding"/>
    <property type="evidence" value="ECO:0007669"/>
    <property type="project" value="UniProtKB-KW"/>
</dbReference>
<feature type="domain" description="C2H2-type" evidence="2">
    <location>
        <begin position="87"/>
        <end position="115"/>
    </location>
</feature>
<dbReference type="SMART" id="SM00355">
    <property type="entry name" value="ZnF_C2H2"/>
    <property type="match status" value="3"/>
</dbReference>
<dbReference type="PROSITE" id="PS50157">
    <property type="entry name" value="ZINC_FINGER_C2H2_2"/>
    <property type="match status" value="1"/>
</dbReference>
<keyword evidence="1" id="KW-0862">Zinc</keyword>
<dbReference type="PROSITE" id="PS00028">
    <property type="entry name" value="ZINC_FINGER_C2H2_1"/>
    <property type="match status" value="2"/>
</dbReference>
<dbReference type="Gene3D" id="3.30.160.60">
    <property type="entry name" value="Classic Zinc Finger"/>
    <property type="match status" value="1"/>
</dbReference>
<evidence type="ECO:0000259" key="2">
    <source>
        <dbReference type="PROSITE" id="PS50157"/>
    </source>
</evidence>
<keyword evidence="1" id="KW-0479">Metal-binding</keyword>
<proteinExistence type="predicted"/>
<reference evidence="3" key="1">
    <citation type="submission" date="2021-05" db="EMBL/GenBank/DDBJ databases">
        <authorList>
            <person name="Alioto T."/>
            <person name="Alioto T."/>
            <person name="Gomez Garrido J."/>
        </authorList>
    </citation>
    <scope>NUCLEOTIDE SEQUENCE</scope>
</reference>
<dbReference type="EMBL" id="HBUF01355297">
    <property type="protein sequence ID" value="CAG6716997.1"/>
    <property type="molecule type" value="Transcribed_RNA"/>
</dbReference>
<name>A0A8D8V9A0_9HEMI</name>
<keyword evidence="1" id="KW-0863">Zinc-finger</keyword>
<evidence type="ECO:0000256" key="1">
    <source>
        <dbReference type="PROSITE-ProRule" id="PRU00042"/>
    </source>
</evidence>
<evidence type="ECO:0000313" key="3">
    <source>
        <dbReference type="EMBL" id="CAG6716997.1"/>
    </source>
</evidence>